<reference evidence="9" key="1">
    <citation type="submission" date="2018-03" db="EMBL/GenBank/DDBJ databases">
        <title>A comparative analysis of the Nautiliaceae.</title>
        <authorList>
            <person name="Grosche A."/>
            <person name="Smedile F."/>
            <person name="Vetriani C."/>
        </authorList>
    </citation>
    <scope>NUCLEOTIDE SEQUENCE [LARGE SCALE GENOMIC DNA]</scope>
    <source>
        <strain evidence="9">TB6</strain>
    </source>
</reference>
<dbReference type="InterPro" id="IPR005950">
    <property type="entry name" value="ModA"/>
</dbReference>
<evidence type="ECO:0000256" key="3">
    <source>
        <dbReference type="ARBA" id="ARBA00022729"/>
    </source>
</evidence>
<feature type="binding site" evidence="4">
    <location>
        <position position="53"/>
    </location>
    <ligand>
        <name>molybdate</name>
        <dbReference type="ChEBI" id="CHEBI:36264"/>
    </ligand>
</feature>
<keyword evidence="2 4" id="KW-0479">Metal-binding</keyword>
<evidence type="ECO:0000256" key="1">
    <source>
        <dbReference type="ARBA" id="ARBA00009175"/>
    </source>
</evidence>
<evidence type="ECO:0000256" key="2">
    <source>
        <dbReference type="ARBA" id="ARBA00022723"/>
    </source>
</evidence>
<dbReference type="AlphaFoldDB" id="A0AAJ4UXD4"/>
<dbReference type="InterPro" id="IPR050682">
    <property type="entry name" value="ModA/WtpA"/>
</dbReference>
<reference evidence="6" key="3">
    <citation type="submission" date="2019-06" db="EMBL/GenBank/DDBJ databases">
        <title>A comparative analysis of the Nautiliaceae.</title>
        <authorList>
            <person name="Grosche A."/>
            <person name="Smedile F."/>
            <person name="Vetriani C."/>
        </authorList>
    </citation>
    <scope>NUCLEOTIDE SEQUENCE</scope>
    <source>
        <strain evidence="6">TB6</strain>
    </source>
</reference>
<evidence type="ECO:0000313" key="8">
    <source>
        <dbReference type="Proteomes" id="UP000272781"/>
    </source>
</evidence>
<evidence type="ECO:0000256" key="5">
    <source>
        <dbReference type="SAM" id="SignalP"/>
    </source>
</evidence>
<proteinExistence type="inferred from homology"/>
<feature type="signal peptide" evidence="5">
    <location>
        <begin position="1"/>
        <end position="23"/>
    </location>
</feature>
<dbReference type="Proteomes" id="UP000272781">
    <property type="component" value="Unassembled WGS sequence"/>
</dbReference>
<dbReference type="PANTHER" id="PTHR30632">
    <property type="entry name" value="MOLYBDATE-BINDING PERIPLASMIC PROTEIN"/>
    <property type="match status" value="1"/>
</dbReference>
<dbReference type="CDD" id="cd13539">
    <property type="entry name" value="PBP2_AvModA"/>
    <property type="match status" value="1"/>
</dbReference>
<comment type="similarity">
    <text evidence="1">Belongs to the bacterial solute-binding protein ModA family.</text>
</comment>
<protein>
    <submittedName>
        <fullName evidence="6">Molybdate ABC transporter substrate-binding protein</fullName>
    </submittedName>
    <submittedName>
        <fullName evidence="7">Molybdate transport system substrate-binding protein</fullName>
    </submittedName>
</protein>
<gene>
    <name evidence="6" type="primary">modA</name>
    <name evidence="6" type="ORF">C6V80_08425</name>
    <name evidence="7" type="ORF">EDC58_1705</name>
</gene>
<dbReference type="Proteomes" id="UP000298805">
    <property type="component" value="Chromosome"/>
</dbReference>
<dbReference type="GO" id="GO:0015689">
    <property type="term" value="P:molybdate ion transport"/>
    <property type="evidence" value="ECO:0007669"/>
    <property type="project" value="InterPro"/>
</dbReference>
<evidence type="ECO:0000256" key="4">
    <source>
        <dbReference type="PIRSR" id="PIRSR004846-1"/>
    </source>
</evidence>
<keyword evidence="9" id="KW-1185">Reference proteome</keyword>
<dbReference type="Gene3D" id="3.40.190.10">
    <property type="entry name" value="Periplasmic binding protein-like II"/>
    <property type="match status" value="2"/>
</dbReference>
<sequence>MKKLLFFLLLTPLFASQITIAVATNVSYAIKSLVKDFNKLYPDVNVRVVLGSSGKLTAQIKNHAPYDVFLSANMKYPWYLYKNGYAFTRPVVYARGALAFFAPKKTVNSIEDIKNLNKIAMPNPSLAPYGKAAQEFLHNKWWDLHDKIVFTETVTQALSYALAATDGAFVAKSALFSPKMKKYKEGVHWIEIPSKYYEPINQGIVLLSRAKSNKNAAAFYTYMLSKRAAEILEKYGYIVK</sequence>
<dbReference type="RefSeq" id="WP_123353075.1">
    <property type="nucleotide sequence ID" value="NZ_CP027432.2"/>
</dbReference>
<dbReference type="InterPro" id="IPR044084">
    <property type="entry name" value="AvModA-like_subst-bd"/>
</dbReference>
<dbReference type="EMBL" id="RJVK01000004">
    <property type="protein sequence ID" value="ROR39207.1"/>
    <property type="molecule type" value="Genomic_DNA"/>
</dbReference>
<name>A0AAJ4UXD4_9BACT</name>
<dbReference type="GO" id="GO:0046872">
    <property type="term" value="F:metal ion binding"/>
    <property type="evidence" value="ECO:0007669"/>
    <property type="project" value="UniProtKB-KW"/>
</dbReference>
<dbReference type="PIRSF" id="PIRSF004846">
    <property type="entry name" value="ModA"/>
    <property type="match status" value="1"/>
</dbReference>
<dbReference type="Pfam" id="PF13531">
    <property type="entry name" value="SBP_bac_11"/>
    <property type="match status" value="1"/>
</dbReference>
<evidence type="ECO:0000313" key="9">
    <source>
        <dbReference type="Proteomes" id="UP000298805"/>
    </source>
</evidence>
<dbReference type="SUPFAM" id="SSF53850">
    <property type="entry name" value="Periplasmic binding protein-like II"/>
    <property type="match status" value="1"/>
</dbReference>
<feature type="chain" id="PRO_5042576809" evidence="5">
    <location>
        <begin position="24"/>
        <end position="240"/>
    </location>
</feature>
<dbReference type="PANTHER" id="PTHR30632:SF14">
    <property type="entry name" value="TUNGSTATE_MOLYBDATE_CHROMATE-BINDING PROTEIN MODA"/>
    <property type="match status" value="1"/>
</dbReference>
<reference evidence="7 8" key="2">
    <citation type="submission" date="2018-11" db="EMBL/GenBank/DDBJ databases">
        <title>Genomic Encyclopedia of Type Strains, Phase IV (KMG-IV): sequencing the most valuable type-strain genomes for metagenomic binning, comparative biology and taxonomic classification.</title>
        <authorList>
            <person name="Goeker M."/>
        </authorList>
    </citation>
    <scope>NUCLEOTIDE SEQUENCE [LARGE SCALE GENOMIC DNA]</scope>
    <source>
        <strain evidence="7 8">DSM 27783</strain>
    </source>
</reference>
<evidence type="ECO:0000313" key="7">
    <source>
        <dbReference type="EMBL" id="ROR39207.1"/>
    </source>
</evidence>
<organism evidence="7 8">
    <name type="scientific">Caminibacter pacificus</name>
    <dbReference type="NCBI Taxonomy" id="1424653"/>
    <lineage>
        <taxon>Bacteria</taxon>
        <taxon>Pseudomonadati</taxon>
        <taxon>Campylobacterota</taxon>
        <taxon>Epsilonproteobacteria</taxon>
        <taxon>Nautiliales</taxon>
        <taxon>Nautiliaceae</taxon>
        <taxon>Caminibacter</taxon>
    </lineage>
</organism>
<evidence type="ECO:0000313" key="6">
    <source>
        <dbReference type="EMBL" id="QCI28984.1"/>
    </source>
</evidence>
<dbReference type="EMBL" id="CP027432">
    <property type="protein sequence ID" value="QCI28984.1"/>
    <property type="molecule type" value="Genomic_DNA"/>
</dbReference>
<accession>A0AAJ4UXD4</accession>
<keyword evidence="3 5" id="KW-0732">Signal</keyword>
<dbReference type="GO" id="GO:0030973">
    <property type="term" value="F:molybdate ion binding"/>
    <property type="evidence" value="ECO:0007669"/>
    <property type="project" value="InterPro"/>
</dbReference>
<feature type="binding site" evidence="4">
    <location>
        <position position="154"/>
    </location>
    <ligand>
        <name>molybdate</name>
        <dbReference type="ChEBI" id="CHEBI:36264"/>
    </ligand>
</feature>
<dbReference type="NCBIfam" id="TIGR01256">
    <property type="entry name" value="modA"/>
    <property type="match status" value="1"/>
</dbReference>
<keyword evidence="4" id="KW-0500">Molybdenum</keyword>